<organism evidence="1">
    <name type="scientific">Mesocestoides corti</name>
    <name type="common">Flatworm</name>
    <dbReference type="NCBI Taxonomy" id="53468"/>
    <lineage>
        <taxon>Eukaryota</taxon>
        <taxon>Metazoa</taxon>
        <taxon>Spiralia</taxon>
        <taxon>Lophotrochozoa</taxon>
        <taxon>Platyhelminthes</taxon>
        <taxon>Cestoda</taxon>
        <taxon>Eucestoda</taxon>
        <taxon>Cyclophyllidea</taxon>
        <taxon>Mesocestoididae</taxon>
        <taxon>Mesocestoides</taxon>
    </lineage>
</organism>
<accession>A0A5K3EIL8</accession>
<reference evidence="1" key="1">
    <citation type="submission" date="2019-11" db="UniProtKB">
        <authorList>
            <consortium name="WormBaseParasite"/>
        </authorList>
    </citation>
    <scope>IDENTIFICATION</scope>
</reference>
<name>A0A5K3EIL8_MESCO</name>
<dbReference type="WBParaSite" id="MCU_000806-RA">
    <property type="protein sequence ID" value="MCU_000806-RA"/>
    <property type="gene ID" value="MCU_000806"/>
</dbReference>
<evidence type="ECO:0000313" key="1">
    <source>
        <dbReference type="WBParaSite" id="MCU_000806-RA"/>
    </source>
</evidence>
<dbReference type="AlphaFoldDB" id="A0A5K3EIL8"/>
<proteinExistence type="predicted"/>
<sequence length="46" mass="5253">NIRGNLNNSSSNLPSIFRVEFERLDDKANIRLQRELMPQKAAAPLD</sequence>
<protein>
    <submittedName>
        <fullName evidence="1">Type VI secretion system contractile sheath small subunit</fullName>
    </submittedName>
</protein>